<dbReference type="RefSeq" id="WP_068006470.1">
    <property type="nucleotide sequence ID" value="NZ_QQBC01000008.1"/>
</dbReference>
<dbReference type="EMBL" id="QQBC01000008">
    <property type="protein sequence ID" value="RDI64509.1"/>
    <property type="molecule type" value="Genomic_DNA"/>
</dbReference>
<feature type="region of interest" description="Disordered" evidence="1">
    <location>
        <begin position="84"/>
        <end position="107"/>
    </location>
</feature>
<dbReference type="Proteomes" id="UP000254869">
    <property type="component" value="Unassembled WGS sequence"/>
</dbReference>
<evidence type="ECO:0000313" key="3">
    <source>
        <dbReference type="Proteomes" id="UP000254869"/>
    </source>
</evidence>
<organism evidence="2 3">
    <name type="scientific">Nocardia pseudobrasiliensis</name>
    <dbReference type="NCBI Taxonomy" id="45979"/>
    <lineage>
        <taxon>Bacteria</taxon>
        <taxon>Bacillati</taxon>
        <taxon>Actinomycetota</taxon>
        <taxon>Actinomycetes</taxon>
        <taxon>Mycobacteriales</taxon>
        <taxon>Nocardiaceae</taxon>
        <taxon>Nocardia</taxon>
    </lineage>
</organism>
<protein>
    <submittedName>
        <fullName evidence="2">WXG100 family type VII secretion target</fullName>
    </submittedName>
</protein>
<accession>A0A370I197</accession>
<dbReference type="STRING" id="1210086.GCA_001613105_06807"/>
<comment type="caution">
    <text evidence="2">The sequence shown here is derived from an EMBL/GenBank/DDBJ whole genome shotgun (WGS) entry which is preliminary data.</text>
</comment>
<dbReference type="Gene3D" id="1.10.287.1060">
    <property type="entry name" value="ESAT-6-like"/>
    <property type="match status" value="1"/>
</dbReference>
<dbReference type="InterPro" id="IPR036689">
    <property type="entry name" value="ESAT-6-like_sf"/>
</dbReference>
<reference evidence="2 3" key="1">
    <citation type="submission" date="2018-07" db="EMBL/GenBank/DDBJ databases">
        <title>Genomic Encyclopedia of Type Strains, Phase IV (KMG-IV): sequencing the most valuable type-strain genomes for metagenomic binning, comparative biology and taxonomic classification.</title>
        <authorList>
            <person name="Goeker M."/>
        </authorList>
    </citation>
    <scope>NUCLEOTIDE SEQUENCE [LARGE SCALE GENOMIC DNA]</scope>
    <source>
        <strain evidence="2 3">DSM 44290</strain>
    </source>
</reference>
<dbReference type="SUPFAM" id="SSF140453">
    <property type="entry name" value="EsxAB dimer-like"/>
    <property type="match status" value="1"/>
</dbReference>
<evidence type="ECO:0000313" key="2">
    <source>
        <dbReference type="EMBL" id="RDI64509.1"/>
    </source>
</evidence>
<keyword evidence="3" id="KW-1185">Reference proteome</keyword>
<dbReference type="AlphaFoldDB" id="A0A370I197"/>
<evidence type="ECO:0000256" key="1">
    <source>
        <dbReference type="SAM" id="MobiDB-lite"/>
    </source>
</evidence>
<proteinExistence type="predicted"/>
<sequence length="107" mass="11016">MAGAVGVEEGGVAKVVSNMETAINNLRTSVKAIDDASQAVRRGWKGDANDEFMKVSKDWDDEAIALNKKLDELQQAVNTGKSTIVNMDQGGLGGGGSTGGGGGYTNL</sequence>
<feature type="compositionally biased region" description="Gly residues" evidence="1">
    <location>
        <begin position="90"/>
        <end position="107"/>
    </location>
</feature>
<gene>
    <name evidence="2" type="ORF">DFR76_108342</name>
</gene>
<dbReference type="Pfam" id="PF06013">
    <property type="entry name" value="WXG100"/>
    <property type="match status" value="1"/>
</dbReference>
<dbReference type="InterPro" id="IPR010310">
    <property type="entry name" value="T7SS_ESAT-6-like"/>
</dbReference>
<name>A0A370I197_9NOCA</name>